<dbReference type="EMBL" id="JANAWD010000190">
    <property type="protein sequence ID" value="KAJ3484400.1"/>
    <property type="molecule type" value="Genomic_DNA"/>
</dbReference>
<feature type="region of interest" description="Disordered" evidence="1">
    <location>
        <begin position="226"/>
        <end position="455"/>
    </location>
</feature>
<organism evidence="2 3">
    <name type="scientific">Meripilus lineatus</name>
    <dbReference type="NCBI Taxonomy" id="2056292"/>
    <lineage>
        <taxon>Eukaryota</taxon>
        <taxon>Fungi</taxon>
        <taxon>Dikarya</taxon>
        <taxon>Basidiomycota</taxon>
        <taxon>Agaricomycotina</taxon>
        <taxon>Agaricomycetes</taxon>
        <taxon>Polyporales</taxon>
        <taxon>Meripilaceae</taxon>
        <taxon>Meripilus</taxon>
    </lineage>
</organism>
<feature type="region of interest" description="Disordered" evidence="1">
    <location>
        <begin position="107"/>
        <end position="203"/>
    </location>
</feature>
<feature type="compositionally biased region" description="Basic residues" evidence="1">
    <location>
        <begin position="424"/>
        <end position="436"/>
    </location>
</feature>
<comment type="caution">
    <text evidence="2">The sequence shown here is derived from an EMBL/GenBank/DDBJ whole genome shotgun (WGS) entry which is preliminary data.</text>
</comment>
<keyword evidence="3" id="KW-1185">Reference proteome</keyword>
<dbReference type="Proteomes" id="UP001212997">
    <property type="component" value="Unassembled WGS sequence"/>
</dbReference>
<evidence type="ECO:0000313" key="2">
    <source>
        <dbReference type="EMBL" id="KAJ3484400.1"/>
    </source>
</evidence>
<feature type="compositionally biased region" description="Acidic residues" evidence="1">
    <location>
        <begin position="153"/>
        <end position="175"/>
    </location>
</feature>
<dbReference type="AlphaFoldDB" id="A0AAD5V7W8"/>
<evidence type="ECO:0000313" key="3">
    <source>
        <dbReference type="Proteomes" id="UP001212997"/>
    </source>
</evidence>
<sequence length="611" mass="68159">MAKKRERADSGNSQRPASKRRQQEDVISSSGDDSDPDQRIHNYNLRKAQKKDDRQPGKKAGLQKKTMLDIRAAAAVKKGARDAKALKKLAEQMEHEEEVARVSALVKNRAARDDAEDSLMDQDESRSDVSDFQPDTSAYERSKKAGHTTSDAWLDDDDKTRVDDDEEWVDDDDVGGSDGGGAGDVESDVQVDHREESPVPKLTSKEKKYMIVNMLRKAVLGDSIEAIDPPTPQVRVFPIGPPKGKRPKSNKAVVQRKTPTHDGALGDVGLHDDWRERVQPIAKTATSKSKSHKRTDSKLEGLTDVDVTHRRPPTPDPSHSSSSQVRRFHTIPLRVEVEIPSANPSSGRQRPPSSTLTSKATPSGSKGKKIDLPPPVSQSNHAVRSDPEVHEGQEKETGKGKGKGKGKDKGKGKGKDKGKEKEKRKGKGKGKGKEKRRQGDSSSSDSDSDSFSDSPEDVIWQKELGHDQAVVATVLEWYGMQRDPWKLQEKKSGFFRNFVQQIVNRERPEKKLILRQVFYDWRRYFFRAASRVVISALQKLKHIRVHKGIPLPHDVTAIAKWSSDIVDTGTLFYRNPQLKVCIPPLPFDLLAHIFNFSMLLTPSFNAHPPAL</sequence>
<evidence type="ECO:0000256" key="1">
    <source>
        <dbReference type="SAM" id="MobiDB-lite"/>
    </source>
</evidence>
<gene>
    <name evidence="2" type="ORF">NLI96_g5661</name>
</gene>
<name>A0AAD5V7W8_9APHY</name>
<feature type="compositionally biased region" description="Acidic residues" evidence="1">
    <location>
        <begin position="446"/>
        <end position="455"/>
    </location>
</feature>
<feature type="region of interest" description="Disordered" evidence="1">
    <location>
        <begin position="1"/>
        <end position="69"/>
    </location>
</feature>
<accession>A0AAD5V7W8</accession>
<feature type="compositionally biased region" description="Basic and acidic residues" evidence="1">
    <location>
        <begin position="269"/>
        <end position="278"/>
    </location>
</feature>
<feature type="compositionally biased region" description="Basic and acidic residues" evidence="1">
    <location>
        <begin position="190"/>
        <end position="203"/>
    </location>
</feature>
<feature type="compositionally biased region" description="Basic and acidic residues" evidence="1">
    <location>
        <begin position="383"/>
        <end position="423"/>
    </location>
</feature>
<feature type="compositionally biased region" description="Basic and acidic residues" evidence="1">
    <location>
        <begin position="294"/>
        <end position="309"/>
    </location>
</feature>
<feature type="compositionally biased region" description="Polar residues" evidence="1">
    <location>
        <begin position="342"/>
        <end position="364"/>
    </location>
</feature>
<reference evidence="2" key="1">
    <citation type="submission" date="2022-07" db="EMBL/GenBank/DDBJ databases">
        <title>Genome Sequence of Physisporinus lineatus.</title>
        <authorList>
            <person name="Buettner E."/>
        </authorList>
    </citation>
    <scope>NUCLEOTIDE SEQUENCE</scope>
    <source>
        <strain evidence="2">VT162</strain>
    </source>
</reference>
<proteinExistence type="predicted"/>
<protein>
    <submittedName>
        <fullName evidence="2">Uncharacterized protein</fullName>
    </submittedName>
</protein>